<sequence>MIGKIMSETAQSIIGMLSAKPLGMETRTANNEFSSLLAPGEDRARLTVEDGLPDMVEDARGQQFLEQFVNSDAKPVSTANGFHLPQSSTFKASAEGRSENAELLSDGSFHTSVAASETERFISQLPVSETPSAIRTDEATSANGSSPTGPILAPVNLPTSDKGTEKPKLALDDVNKVASIPLIFVDGPAGKPDAAVPSDIDQQRGIPGSENKHVVDGKSPEALKPVIHSRVLAELSSGKTVQTQTENKPLDNAAKALVSVKPFSDADMLNLSKVDNENAEISYAPTTSQNVTPGQKTENLLDLRLANSLKDERFKVSQNSEIEGPEPTISADKPIKMEAKSSTVEIENLPAAASLDSSVETVTPTSQTGASPSQTATQKTLSFNWNAPQFAERFASEISDLRINGDLKKFEINPKNMGRLEISLVAQGANEIIRIEAESDAARDVIAQHSQAIQEMLKGQGRSDLILRVDVKENLSSANPNPNMNFEQQDSANANQERATQPQNRGTTISTGSDPTGREATDNSRYA</sequence>
<feature type="region of interest" description="Disordered" evidence="1">
    <location>
        <begin position="476"/>
        <end position="527"/>
    </location>
</feature>
<dbReference type="InterPro" id="IPR038610">
    <property type="entry name" value="FliK-like_C_sf"/>
</dbReference>
<evidence type="ECO:0000256" key="1">
    <source>
        <dbReference type="SAM" id="MobiDB-lite"/>
    </source>
</evidence>
<evidence type="ECO:0000313" key="3">
    <source>
        <dbReference type="EMBL" id="QTD55457.1"/>
    </source>
</evidence>
<reference evidence="3 4" key="1">
    <citation type="submission" date="2021-03" db="EMBL/GenBank/DDBJ databases">
        <title>Complete genome of Parasphingorhabdus_sp.JHSY0214.</title>
        <authorList>
            <person name="Yoo J.H."/>
            <person name="Bae J.W."/>
        </authorList>
    </citation>
    <scope>NUCLEOTIDE SEQUENCE [LARGE SCALE GENOMIC DNA]</scope>
    <source>
        <strain evidence="3 4">JHSY0214</strain>
    </source>
</reference>
<dbReference type="EMBL" id="CP071794">
    <property type="protein sequence ID" value="QTD55457.1"/>
    <property type="molecule type" value="Genomic_DNA"/>
</dbReference>
<gene>
    <name evidence="3" type="ORF">J4G78_14785</name>
</gene>
<dbReference type="Proteomes" id="UP000663923">
    <property type="component" value="Chromosome"/>
</dbReference>
<dbReference type="RefSeq" id="WP_207987295.1">
    <property type="nucleotide sequence ID" value="NZ_CP071794.1"/>
</dbReference>
<feature type="compositionally biased region" description="Polar residues" evidence="1">
    <location>
        <begin position="128"/>
        <end position="148"/>
    </location>
</feature>
<name>A0ABX7T4I4_9SPHN</name>
<feature type="compositionally biased region" description="Basic and acidic residues" evidence="1">
    <location>
        <begin position="516"/>
        <end position="527"/>
    </location>
</feature>
<feature type="region of interest" description="Disordered" evidence="1">
    <location>
        <begin position="355"/>
        <end position="377"/>
    </location>
</feature>
<accession>A0ABX7T4I4</accession>
<dbReference type="InterPro" id="IPR021136">
    <property type="entry name" value="Flagellar_hook_control-like_C"/>
</dbReference>
<protein>
    <recommendedName>
        <fullName evidence="2">Flagellar hook-length control protein-like C-terminal domain-containing protein</fullName>
    </recommendedName>
</protein>
<evidence type="ECO:0000259" key="2">
    <source>
        <dbReference type="Pfam" id="PF02120"/>
    </source>
</evidence>
<dbReference type="Gene3D" id="3.30.750.140">
    <property type="match status" value="1"/>
</dbReference>
<feature type="region of interest" description="Disordered" evidence="1">
    <location>
        <begin position="128"/>
        <end position="163"/>
    </location>
</feature>
<feature type="domain" description="Flagellar hook-length control protein-like C-terminal" evidence="2">
    <location>
        <begin position="410"/>
        <end position="462"/>
    </location>
</feature>
<proteinExistence type="predicted"/>
<keyword evidence="4" id="KW-1185">Reference proteome</keyword>
<dbReference type="Pfam" id="PF02120">
    <property type="entry name" value="Flg_hook"/>
    <property type="match status" value="1"/>
</dbReference>
<organism evidence="3 4">
    <name type="scientific">Parasphingorhabdus cellanae</name>
    <dbReference type="NCBI Taxonomy" id="2806553"/>
    <lineage>
        <taxon>Bacteria</taxon>
        <taxon>Pseudomonadati</taxon>
        <taxon>Pseudomonadota</taxon>
        <taxon>Alphaproteobacteria</taxon>
        <taxon>Sphingomonadales</taxon>
        <taxon>Sphingomonadaceae</taxon>
        <taxon>Parasphingorhabdus</taxon>
    </lineage>
</organism>
<evidence type="ECO:0000313" key="4">
    <source>
        <dbReference type="Proteomes" id="UP000663923"/>
    </source>
</evidence>
<feature type="compositionally biased region" description="Polar residues" evidence="1">
    <location>
        <begin position="476"/>
        <end position="514"/>
    </location>
</feature>